<proteinExistence type="predicted"/>
<feature type="signal peptide" evidence="1">
    <location>
        <begin position="1"/>
        <end position="24"/>
    </location>
</feature>
<dbReference type="OrthoDB" id="10014696at2"/>
<dbReference type="AlphaFoldDB" id="A0A9B0AH53"/>
<evidence type="ECO:0000313" key="3">
    <source>
        <dbReference type="RefSeq" id="WP_034411905.1"/>
    </source>
</evidence>
<name>A0A9B0AH53_9BURK</name>
<dbReference type="InterPro" id="IPR011690">
    <property type="entry name" value="P_starv_induced_PsiF"/>
</dbReference>
<reference evidence="3" key="1">
    <citation type="journal article" date="1990" name="J. Bacteriol.">
        <title>Identification of phosphate starvation-inducible genes in Escherichia coli K-12 by DNA sequence analysis of psi::lacZ(Mu d1) transcriptional fusions.</title>
        <authorList>
            <person name="Metcalf W.W."/>
            <person name="Steed P.M."/>
            <person name="Wanner B.L."/>
        </authorList>
    </citation>
    <scope>NUCLEOTIDE SEQUENCE</scope>
</reference>
<keyword evidence="2" id="KW-1185">Reference proteome</keyword>
<accession>A0A9B0AH53</accession>
<organism evidence="2 3">
    <name type="scientific">Derxia gummosa DSM 723</name>
    <dbReference type="NCBI Taxonomy" id="1121388"/>
    <lineage>
        <taxon>Bacteria</taxon>
        <taxon>Pseudomonadati</taxon>
        <taxon>Pseudomonadota</taxon>
        <taxon>Betaproteobacteria</taxon>
        <taxon>Burkholderiales</taxon>
        <taxon>Alcaligenaceae</taxon>
        <taxon>Derxia</taxon>
    </lineage>
</organism>
<feature type="chain" id="PRO_5039264111" evidence="1">
    <location>
        <begin position="25"/>
        <end position="78"/>
    </location>
</feature>
<keyword evidence="1" id="KW-0732">Signal</keyword>
<dbReference type="Pfam" id="PF07769">
    <property type="entry name" value="PsiF_repeat"/>
    <property type="match status" value="1"/>
</dbReference>
<evidence type="ECO:0000313" key="2">
    <source>
        <dbReference type="Proteomes" id="UP000675920"/>
    </source>
</evidence>
<reference evidence="3" key="2">
    <citation type="submission" date="2025-08" db="UniProtKB">
        <authorList>
            <consortium name="RefSeq"/>
        </authorList>
    </citation>
    <scope>IDENTIFICATION</scope>
</reference>
<dbReference type="Proteomes" id="UP000675920">
    <property type="component" value="Unplaced"/>
</dbReference>
<evidence type="ECO:0000256" key="1">
    <source>
        <dbReference type="SAM" id="SignalP"/>
    </source>
</evidence>
<dbReference type="RefSeq" id="WP_034411905.1">
    <property type="nucleotide sequence ID" value="NZ_AXWS01000014.1"/>
</dbReference>
<protein>
    <submittedName>
        <fullName evidence="3">PsiF family protein</fullName>
    </submittedName>
</protein>
<feature type="non-terminal residue" evidence="3">
    <location>
        <position position="78"/>
    </location>
</feature>
<sequence length="78" mass="7946">MSNSLRTALVAASLALAGLASAHAADAPAAKPHTARYECAKDANQQGLKDDARKSFIKDCVAKKKAEAAPTAAAAPQK</sequence>